<keyword evidence="9" id="KW-1185">Reference proteome</keyword>
<dbReference type="InterPro" id="IPR012826">
    <property type="entry name" value="FliN"/>
</dbReference>
<accession>A0A5B8XRP3</accession>
<keyword evidence="8" id="KW-0282">Flagellum</keyword>
<dbReference type="Pfam" id="PF01052">
    <property type="entry name" value="FliMN_C"/>
    <property type="match status" value="1"/>
</dbReference>
<keyword evidence="5" id="KW-0283">Flagellar rotation</keyword>
<protein>
    <submittedName>
        <fullName evidence="8">Flagellar motor switch protein FliN</fullName>
    </submittedName>
</protein>
<feature type="domain" description="Flagellar motor switch protein FliN-like C-terminal" evidence="7">
    <location>
        <begin position="29"/>
        <end position="98"/>
    </location>
</feature>
<sequence length="111" mass="11790">MSNIEESSELMAQPSEASASLQKRALDFLSDVPLEITVELGRTKLSIAELLKLGPSSVLELNKASGDPLEIRANGVLIARGEAVVVNDRFGVRLSSIVTPDRLLGSMNGGE</sequence>
<keyword evidence="6" id="KW-0472">Membrane</keyword>
<gene>
    <name evidence="8" type="primary">fliN</name>
    <name evidence="8" type="ORF">FRD01_15545</name>
</gene>
<dbReference type="SUPFAM" id="SSF101801">
    <property type="entry name" value="Surface presentation of antigens (SPOA)"/>
    <property type="match status" value="1"/>
</dbReference>
<dbReference type="OrthoDB" id="9773459at2"/>
<comment type="similarity">
    <text evidence="2">Belongs to the FliN/MopA/SpaO family.</text>
</comment>
<evidence type="ECO:0000256" key="6">
    <source>
        <dbReference type="ARBA" id="ARBA00023136"/>
    </source>
</evidence>
<evidence type="ECO:0000256" key="2">
    <source>
        <dbReference type="ARBA" id="ARBA00009226"/>
    </source>
</evidence>
<dbReference type="InterPro" id="IPR051469">
    <property type="entry name" value="FliN/MopA/SpaO"/>
</dbReference>
<dbReference type="GO" id="GO:0005886">
    <property type="term" value="C:plasma membrane"/>
    <property type="evidence" value="ECO:0007669"/>
    <property type="project" value="UniProtKB-SubCell"/>
</dbReference>
<keyword evidence="8" id="KW-0969">Cilium</keyword>
<proteinExistence type="inferred from homology"/>
<dbReference type="EMBL" id="CP042467">
    <property type="protein sequence ID" value="QED28622.1"/>
    <property type="molecule type" value="Genomic_DNA"/>
</dbReference>
<dbReference type="NCBIfam" id="TIGR02480">
    <property type="entry name" value="fliN"/>
    <property type="match status" value="1"/>
</dbReference>
<dbReference type="GO" id="GO:0009425">
    <property type="term" value="C:bacterial-type flagellum basal body"/>
    <property type="evidence" value="ECO:0007669"/>
    <property type="project" value="InterPro"/>
</dbReference>
<dbReference type="KEGG" id="bbae:FRD01_15545"/>
<dbReference type="AlphaFoldDB" id="A0A5B8XRP3"/>
<dbReference type="GO" id="GO:0006935">
    <property type="term" value="P:chemotaxis"/>
    <property type="evidence" value="ECO:0007669"/>
    <property type="project" value="UniProtKB-KW"/>
</dbReference>
<dbReference type="Gene3D" id="2.30.330.10">
    <property type="entry name" value="SpoA-like"/>
    <property type="match status" value="1"/>
</dbReference>
<dbReference type="GO" id="GO:0003774">
    <property type="term" value="F:cytoskeletal motor activity"/>
    <property type="evidence" value="ECO:0007669"/>
    <property type="project" value="InterPro"/>
</dbReference>
<dbReference type="InterPro" id="IPR036429">
    <property type="entry name" value="SpoA-like_sf"/>
</dbReference>
<keyword evidence="8" id="KW-0966">Cell projection</keyword>
<evidence type="ECO:0000256" key="5">
    <source>
        <dbReference type="ARBA" id="ARBA00022779"/>
    </source>
</evidence>
<dbReference type="PRINTS" id="PR00956">
    <property type="entry name" value="FLGMOTORFLIN"/>
</dbReference>
<evidence type="ECO:0000256" key="4">
    <source>
        <dbReference type="ARBA" id="ARBA00022500"/>
    </source>
</evidence>
<evidence type="ECO:0000256" key="3">
    <source>
        <dbReference type="ARBA" id="ARBA00022475"/>
    </source>
</evidence>
<keyword evidence="4" id="KW-0145">Chemotaxis</keyword>
<evidence type="ECO:0000259" key="7">
    <source>
        <dbReference type="Pfam" id="PF01052"/>
    </source>
</evidence>
<dbReference type="GO" id="GO:0071973">
    <property type="term" value="P:bacterial-type flagellum-dependent cell motility"/>
    <property type="evidence" value="ECO:0007669"/>
    <property type="project" value="InterPro"/>
</dbReference>
<keyword evidence="3" id="KW-1003">Cell membrane</keyword>
<comment type="subcellular location">
    <subcellularLocation>
        <location evidence="1">Cell membrane</location>
        <topology evidence="1">Peripheral membrane protein</topology>
        <orientation evidence="1">Cytoplasmic side</orientation>
    </subcellularLocation>
</comment>
<dbReference type="InterPro" id="IPR001543">
    <property type="entry name" value="FliN-like_C"/>
</dbReference>
<organism evidence="8 9">
    <name type="scientific">Microvenator marinus</name>
    <dbReference type="NCBI Taxonomy" id="2600177"/>
    <lineage>
        <taxon>Bacteria</taxon>
        <taxon>Deltaproteobacteria</taxon>
        <taxon>Bradymonadales</taxon>
        <taxon>Microvenatoraceae</taxon>
        <taxon>Microvenator</taxon>
    </lineage>
</organism>
<dbReference type="InterPro" id="IPR001172">
    <property type="entry name" value="FliN_T3SS_HrcQb"/>
</dbReference>
<dbReference type="Proteomes" id="UP000321595">
    <property type="component" value="Chromosome"/>
</dbReference>
<name>A0A5B8XRP3_9DELT</name>
<dbReference type="PANTHER" id="PTHR43484">
    <property type="match status" value="1"/>
</dbReference>
<evidence type="ECO:0000313" key="8">
    <source>
        <dbReference type="EMBL" id="QED28622.1"/>
    </source>
</evidence>
<dbReference type="PANTHER" id="PTHR43484:SF1">
    <property type="entry name" value="FLAGELLAR MOTOR SWITCH PROTEIN FLIN"/>
    <property type="match status" value="1"/>
</dbReference>
<reference evidence="8 9" key="1">
    <citation type="submission" date="2019-08" db="EMBL/GenBank/DDBJ databases">
        <authorList>
            <person name="Liang Q."/>
        </authorList>
    </citation>
    <scope>NUCLEOTIDE SEQUENCE [LARGE SCALE GENOMIC DNA]</scope>
    <source>
        <strain evidence="8 9">V1718</strain>
    </source>
</reference>
<evidence type="ECO:0000313" key="9">
    <source>
        <dbReference type="Proteomes" id="UP000321595"/>
    </source>
</evidence>
<evidence type="ECO:0000256" key="1">
    <source>
        <dbReference type="ARBA" id="ARBA00004413"/>
    </source>
</evidence>